<organism evidence="2 3">
    <name type="scientific">Clostridium saccharobutylicum DSM 13864</name>
    <dbReference type="NCBI Taxonomy" id="1345695"/>
    <lineage>
        <taxon>Bacteria</taxon>
        <taxon>Bacillati</taxon>
        <taxon>Bacillota</taxon>
        <taxon>Clostridia</taxon>
        <taxon>Eubacteriales</taxon>
        <taxon>Clostridiaceae</taxon>
        <taxon>Clostridium</taxon>
    </lineage>
</organism>
<evidence type="ECO:0000313" key="2">
    <source>
        <dbReference type="EMBL" id="AGX44416.1"/>
    </source>
</evidence>
<dbReference type="Proteomes" id="UP000017118">
    <property type="component" value="Chromosome"/>
</dbReference>
<name>U5MXT4_CLOSA</name>
<keyword evidence="3" id="KW-1185">Reference proteome</keyword>
<proteinExistence type="predicted"/>
<accession>U5MXT4</accession>
<reference evidence="2 3" key="1">
    <citation type="journal article" date="2013" name="Genome Announc.">
        <title>Complete Genome Sequence of the Solvent Producer Clostridium saccharobutylicum NCP262 (DSM 13864).</title>
        <authorList>
            <person name="Poehlein A."/>
            <person name="Hartwich K."/>
            <person name="Krabben P."/>
            <person name="Ehrenreich A."/>
            <person name="Liebl W."/>
            <person name="Durre P."/>
            <person name="Gottschalk G."/>
            <person name="Daniel R."/>
        </authorList>
    </citation>
    <scope>NUCLEOTIDE SEQUENCE [LARGE SCALE GENOMIC DNA]</scope>
    <source>
        <strain evidence="2">DSM 13864</strain>
    </source>
</reference>
<dbReference type="HOGENOM" id="CLU_173156_2_0_9"/>
<dbReference type="KEGG" id="csb:CLSA_c34530"/>
<evidence type="ECO:0000259" key="1">
    <source>
        <dbReference type="Pfam" id="PF20037"/>
    </source>
</evidence>
<sequence>MFGKDSEQRFCVTFKENRSGCKIIVDKETGVNYLFSWDGYVGGITPLLNEDGKPIITSNNK</sequence>
<gene>
    <name evidence="2" type="ORF">CLSA_c34530</name>
</gene>
<dbReference type="eggNOG" id="ENOG5033CYY">
    <property type="taxonomic scope" value="Bacteria"/>
</dbReference>
<dbReference type="InterPro" id="IPR045515">
    <property type="entry name" value="DUF6440"/>
</dbReference>
<feature type="domain" description="DUF6440" evidence="1">
    <location>
        <begin position="9"/>
        <end position="57"/>
    </location>
</feature>
<dbReference type="PATRIC" id="fig|1345695.10.peg.3106"/>
<protein>
    <recommendedName>
        <fullName evidence="1">DUF6440 domain-containing protein</fullName>
    </recommendedName>
</protein>
<dbReference type="AlphaFoldDB" id="U5MXT4"/>
<dbReference type="GeneID" id="55475787"/>
<dbReference type="EMBL" id="CP006721">
    <property type="protein sequence ID" value="AGX44416.1"/>
    <property type="molecule type" value="Genomic_DNA"/>
</dbReference>
<evidence type="ECO:0000313" key="3">
    <source>
        <dbReference type="Proteomes" id="UP000017118"/>
    </source>
</evidence>
<dbReference type="OrthoDB" id="9135364at2"/>
<dbReference type="Pfam" id="PF20037">
    <property type="entry name" value="DUF6440"/>
    <property type="match status" value="1"/>
</dbReference>
<dbReference type="RefSeq" id="WP_022747555.1">
    <property type="nucleotide sequence ID" value="NC_022571.1"/>
</dbReference>